<evidence type="ECO:0000313" key="1">
    <source>
        <dbReference type="EMBL" id="KAK9745667.1"/>
    </source>
</evidence>
<keyword evidence="2" id="KW-1185">Reference proteome</keyword>
<sequence>MMKYFWNDEGWEKIIVTDEAHLHLDTYVNKQNCWYGAPTNSHETHGMQDGATANTTQVSIATVSELLPGRRLSQHGDTATPIGVP</sequence>
<dbReference type="Proteomes" id="UP001458880">
    <property type="component" value="Unassembled WGS sequence"/>
</dbReference>
<name>A0AAW1MJ67_POPJA</name>
<dbReference type="EMBL" id="JASPKY010000046">
    <property type="protein sequence ID" value="KAK9745667.1"/>
    <property type="molecule type" value="Genomic_DNA"/>
</dbReference>
<comment type="caution">
    <text evidence="1">The sequence shown here is derived from an EMBL/GenBank/DDBJ whole genome shotgun (WGS) entry which is preliminary data.</text>
</comment>
<organism evidence="1 2">
    <name type="scientific">Popillia japonica</name>
    <name type="common">Japanese beetle</name>
    <dbReference type="NCBI Taxonomy" id="7064"/>
    <lineage>
        <taxon>Eukaryota</taxon>
        <taxon>Metazoa</taxon>
        <taxon>Ecdysozoa</taxon>
        <taxon>Arthropoda</taxon>
        <taxon>Hexapoda</taxon>
        <taxon>Insecta</taxon>
        <taxon>Pterygota</taxon>
        <taxon>Neoptera</taxon>
        <taxon>Endopterygota</taxon>
        <taxon>Coleoptera</taxon>
        <taxon>Polyphaga</taxon>
        <taxon>Scarabaeiformia</taxon>
        <taxon>Scarabaeidae</taxon>
        <taxon>Rutelinae</taxon>
        <taxon>Popillia</taxon>
    </lineage>
</organism>
<reference evidence="1 2" key="1">
    <citation type="journal article" date="2024" name="BMC Genomics">
        <title>De novo assembly and annotation of Popillia japonica's genome with initial clues to its potential as an invasive pest.</title>
        <authorList>
            <person name="Cucini C."/>
            <person name="Boschi S."/>
            <person name="Funari R."/>
            <person name="Cardaioli E."/>
            <person name="Iannotti N."/>
            <person name="Marturano G."/>
            <person name="Paoli F."/>
            <person name="Bruttini M."/>
            <person name="Carapelli A."/>
            <person name="Frati F."/>
            <person name="Nardi F."/>
        </authorList>
    </citation>
    <scope>NUCLEOTIDE SEQUENCE [LARGE SCALE GENOMIC DNA]</scope>
    <source>
        <strain evidence="1">DMR45628</strain>
    </source>
</reference>
<gene>
    <name evidence="1" type="ORF">QE152_g6735</name>
</gene>
<accession>A0AAW1MJ67</accession>
<protein>
    <submittedName>
        <fullName evidence="1">Uncharacterized protein</fullName>
    </submittedName>
</protein>
<proteinExistence type="predicted"/>
<dbReference type="AlphaFoldDB" id="A0AAW1MJ67"/>
<evidence type="ECO:0000313" key="2">
    <source>
        <dbReference type="Proteomes" id="UP001458880"/>
    </source>
</evidence>